<organism evidence="2 3">
    <name type="scientific">Actinomycetospora chibensis</name>
    <dbReference type="NCBI Taxonomy" id="663606"/>
    <lineage>
        <taxon>Bacteria</taxon>
        <taxon>Bacillati</taxon>
        <taxon>Actinomycetota</taxon>
        <taxon>Actinomycetes</taxon>
        <taxon>Pseudonocardiales</taxon>
        <taxon>Pseudonocardiaceae</taxon>
        <taxon>Actinomycetospora</taxon>
    </lineage>
</organism>
<evidence type="ECO:0000256" key="1">
    <source>
        <dbReference type="SAM" id="Phobius"/>
    </source>
</evidence>
<dbReference type="Pfam" id="PF19741">
    <property type="entry name" value="DUF6230"/>
    <property type="match status" value="1"/>
</dbReference>
<feature type="transmembrane region" description="Helical" evidence="1">
    <location>
        <begin position="27"/>
        <end position="46"/>
    </location>
</feature>
<reference evidence="3" key="1">
    <citation type="journal article" date="2019" name="Int. J. Syst. Evol. Microbiol.">
        <title>The Global Catalogue of Microorganisms (GCM) 10K type strain sequencing project: providing services to taxonomists for standard genome sequencing and annotation.</title>
        <authorList>
            <consortium name="The Broad Institute Genomics Platform"/>
            <consortium name="The Broad Institute Genome Sequencing Center for Infectious Disease"/>
            <person name="Wu L."/>
            <person name="Ma J."/>
        </authorList>
    </citation>
    <scope>NUCLEOTIDE SEQUENCE [LARGE SCALE GENOMIC DNA]</scope>
    <source>
        <strain evidence="3">CCUG 50347</strain>
    </source>
</reference>
<dbReference type="Proteomes" id="UP001595909">
    <property type="component" value="Unassembled WGS sequence"/>
</dbReference>
<evidence type="ECO:0000313" key="2">
    <source>
        <dbReference type="EMBL" id="MFC4835893.1"/>
    </source>
</evidence>
<evidence type="ECO:0000313" key="3">
    <source>
        <dbReference type="Proteomes" id="UP001595909"/>
    </source>
</evidence>
<proteinExistence type="predicted"/>
<dbReference type="RefSeq" id="WP_274189911.1">
    <property type="nucleotide sequence ID" value="NZ_BAABHN010000052.1"/>
</dbReference>
<keyword evidence="1" id="KW-1133">Transmembrane helix</keyword>
<keyword evidence="1" id="KW-0472">Membrane</keyword>
<sequence>MNEPATEQLEIGRSGEPPVGHTRRTRLLALSGLGIVLIAGLLLAMAQGAIAASFTIAGVAGKLSADRFVAQGVAQYPAVQNTEEAAVPVFTSGFRQAQAANFCFSVPVVDLAGVGPVVLRITTPGAEGFQADNLLTTAEQIDGDLVQRNVELGRDAGELDKGPAEATGRPGGFGLQSDTLEVDNIRIITRSVTAGTLRLNQVRIAIRAQERECY</sequence>
<keyword evidence="3" id="KW-1185">Reference proteome</keyword>
<keyword evidence="1" id="KW-0812">Transmembrane</keyword>
<dbReference type="InterPro" id="IPR046198">
    <property type="entry name" value="DUF6230"/>
</dbReference>
<accession>A0ABV9RNU1</accession>
<protein>
    <submittedName>
        <fullName evidence="2">DUF6230 family protein</fullName>
    </submittedName>
</protein>
<comment type="caution">
    <text evidence="2">The sequence shown here is derived from an EMBL/GenBank/DDBJ whole genome shotgun (WGS) entry which is preliminary data.</text>
</comment>
<gene>
    <name evidence="2" type="ORF">ACFPEL_26035</name>
</gene>
<name>A0ABV9RNU1_9PSEU</name>
<dbReference type="EMBL" id="JBHSIM010000052">
    <property type="protein sequence ID" value="MFC4835893.1"/>
    <property type="molecule type" value="Genomic_DNA"/>
</dbReference>